<gene>
    <name evidence="1" type="ORF">M8818_005931</name>
</gene>
<sequence>MRNVNDFALLHFVLNLIPRTHLYTDCEAIALHSSSRLSRQWKSSRVSAKPNAPSARRVIPLRVPGSQTQLDPPELSSALLQWVQAFQTSKPVNSWSDLRDGQILWEILYDIDPDYFTESVPEQGSEAADSWIPRWQNLKHINRLVTAYVRDVCGVEETMGRDVMPDLKAIATEGSMEDTVKLLKVMLRAAMYSPNSNQRMGRIVVGLGPDVAKPIAAAMAAMEEADQQRIEARQRTETEGSSELDTSTDSEQAGSTRRTSVERDHELEQEEKLIQAYKLINQLETSNAKAASELEALRTETNSLQSAFDSFKNEVETEGRRKAELASVKQLQIKADRDRDYISELETELENMRISMQGQERQIERFKAADGEKQKLRDDVQLLRAERDELLQKNRANENLKKKIHTLQDVERTAASLREELKEAQEQLTQMDRLKEQVAALQKANAENMTTIANEEQEIFDQKTAKKRLEHEFKMLAGKWEVARERQGRDHETIRELEDRIRMLEEGRGSDDEGPGGLEDEMEKSERSKEARRNKSMDLSQSADYSLLQQNLDSLRARNSKLEQEYLDLLQDKLGLETAVEDLRSPDREPEENVPFLEQRKKLQATESELAELRNTCFSITAALSKAQERLAATEGVADLEGNAQYQDLVARYDELHKHSEGLEAGLNEQRSLLRHALLAQASLVKEPEAVRESNEYKIVLQQLEAVRAAEEESDVLANTATSLTDKIEAGRKSSVEAEKRAADLSTTIADLKAQLGTAAQAPTPAANADPVELANMWRENVLMTSAWFDLSSRVQSNTVMIGRRKESPKSWIGKQRVRPRHSPRPTLLSLPLELRLLIYTHATAVPAAITIGTLASHTPVVLPFYSAALLSASPPRIPLQLPTDTATSDLSPPASASASAPEPYPAPAIPIPAYHDTIAALGLVSRQVRAEVSVSAACHFRTLPRLGKQQQQGADMFVAFPAGLGVLCGLCPGVLRRARSLHICGTYSPVAASAAGCVYCTRMPSQGGLDAAAAVVGATAQAHQLATLVSQTLGPKAQHPLLRLSLRIYYPHTPEGCGHTNANGGYAAVWSDPCSPVVAALRELVSADISVEVWRGARGTGVVVTAGPRGDGRRCVSTVWRWFGEEEEKGAEWVVDERWPGWDGLEDGGVGDKGGWDGCLQVG</sequence>
<reference evidence="1" key="1">
    <citation type="submission" date="2024-02" db="EMBL/GenBank/DDBJ databases">
        <title>Metagenome Assembled Genome of Zalaria obscura JY119.</title>
        <authorList>
            <person name="Vighnesh L."/>
            <person name="Jagadeeshwari U."/>
            <person name="Venkata Ramana C."/>
            <person name="Sasikala C."/>
        </authorList>
    </citation>
    <scope>NUCLEOTIDE SEQUENCE</scope>
    <source>
        <strain evidence="1">JY119</strain>
    </source>
</reference>
<evidence type="ECO:0000313" key="1">
    <source>
        <dbReference type="EMBL" id="KAK8200617.1"/>
    </source>
</evidence>
<proteinExistence type="predicted"/>
<accession>A0ACC3S7C8</accession>
<name>A0ACC3S7C8_9PEZI</name>
<dbReference type="Proteomes" id="UP001320706">
    <property type="component" value="Unassembled WGS sequence"/>
</dbReference>
<protein>
    <submittedName>
        <fullName evidence="1">Uncharacterized protein</fullName>
    </submittedName>
</protein>
<organism evidence="1 2">
    <name type="scientific">Zalaria obscura</name>
    <dbReference type="NCBI Taxonomy" id="2024903"/>
    <lineage>
        <taxon>Eukaryota</taxon>
        <taxon>Fungi</taxon>
        <taxon>Dikarya</taxon>
        <taxon>Ascomycota</taxon>
        <taxon>Pezizomycotina</taxon>
        <taxon>Dothideomycetes</taxon>
        <taxon>Dothideomycetidae</taxon>
        <taxon>Dothideales</taxon>
        <taxon>Zalariaceae</taxon>
        <taxon>Zalaria</taxon>
    </lineage>
</organism>
<keyword evidence="2" id="KW-1185">Reference proteome</keyword>
<comment type="caution">
    <text evidence="1">The sequence shown here is derived from an EMBL/GenBank/DDBJ whole genome shotgun (WGS) entry which is preliminary data.</text>
</comment>
<evidence type="ECO:0000313" key="2">
    <source>
        <dbReference type="Proteomes" id="UP001320706"/>
    </source>
</evidence>
<dbReference type="EMBL" id="JAMKPW020000038">
    <property type="protein sequence ID" value="KAK8200617.1"/>
    <property type="molecule type" value="Genomic_DNA"/>
</dbReference>